<dbReference type="SUPFAM" id="SSF101386">
    <property type="entry name" value="all-alpha NTP pyrophosphatases"/>
    <property type="match status" value="1"/>
</dbReference>
<dbReference type="EMBL" id="LAZR01000502">
    <property type="protein sequence ID" value="KKN66376.1"/>
    <property type="molecule type" value="Genomic_DNA"/>
</dbReference>
<dbReference type="AlphaFoldDB" id="A0A0F9UYT5"/>
<proteinExistence type="predicted"/>
<accession>A0A0F9UYT5</accession>
<dbReference type="Gene3D" id="1.10.287.1080">
    <property type="entry name" value="MazG-like"/>
    <property type="match status" value="1"/>
</dbReference>
<organism evidence="1">
    <name type="scientific">marine sediment metagenome</name>
    <dbReference type="NCBI Taxonomy" id="412755"/>
    <lineage>
        <taxon>unclassified sequences</taxon>
        <taxon>metagenomes</taxon>
        <taxon>ecological metagenomes</taxon>
    </lineage>
</organism>
<evidence type="ECO:0000313" key="1">
    <source>
        <dbReference type="EMBL" id="KKN66376.1"/>
    </source>
</evidence>
<gene>
    <name evidence="1" type="ORF">LCGC14_0471970</name>
</gene>
<sequence length="147" mass="16862">MTGSGPVLDRLMSEQFTKDFLPLFKYIQKRAHRNSKDHGFWDILEYIDSMEEECIMSPPKADGLRDAVQAQKIALIHSEVSEMLEAMREPTKQCEKVPGITAMEEECADLLIRLMDFCQAYGLRLGLATLLKMEFNAGRPHKHGKRF</sequence>
<evidence type="ECO:0008006" key="2">
    <source>
        <dbReference type="Google" id="ProtNLM"/>
    </source>
</evidence>
<comment type="caution">
    <text evidence="1">The sequence shown here is derived from an EMBL/GenBank/DDBJ whole genome shotgun (WGS) entry which is preliminary data.</text>
</comment>
<protein>
    <recommendedName>
        <fullName evidence="2">NTP pyrophosphohydrolase MazG putative catalytic core domain-containing protein</fullName>
    </recommendedName>
</protein>
<reference evidence="1" key="1">
    <citation type="journal article" date="2015" name="Nature">
        <title>Complex archaea that bridge the gap between prokaryotes and eukaryotes.</title>
        <authorList>
            <person name="Spang A."/>
            <person name="Saw J.H."/>
            <person name="Jorgensen S.L."/>
            <person name="Zaremba-Niedzwiedzka K."/>
            <person name="Martijn J."/>
            <person name="Lind A.E."/>
            <person name="van Eijk R."/>
            <person name="Schleper C."/>
            <person name="Guy L."/>
            <person name="Ettema T.J."/>
        </authorList>
    </citation>
    <scope>NUCLEOTIDE SEQUENCE</scope>
</reference>
<name>A0A0F9UYT5_9ZZZZ</name>